<dbReference type="VEuPathDB" id="FungiDB:BD410DRAFT_766304"/>
<dbReference type="EMBL" id="ML170165">
    <property type="protein sequence ID" value="TDL24804.1"/>
    <property type="molecule type" value="Genomic_DNA"/>
</dbReference>
<dbReference type="GO" id="GO:1990165">
    <property type="term" value="F:single-strand break-containing DNA binding"/>
    <property type="evidence" value="ECO:0007669"/>
    <property type="project" value="TreeGrafter"/>
</dbReference>
<dbReference type="GO" id="GO:0003725">
    <property type="term" value="F:double-stranded RNA binding"/>
    <property type="evidence" value="ECO:0007669"/>
    <property type="project" value="TreeGrafter"/>
</dbReference>
<dbReference type="Pfam" id="PF11969">
    <property type="entry name" value="DcpS_C"/>
    <property type="match status" value="1"/>
</dbReference>
<dbReference type="GO" id="GO:0030983">
    <property type="term" value="F:mismatched DNA binding"/>
    <property type="evidence" value="ECO:0007669"/>
    <property type="project" value="TreeGrafter"/>
</dbReference>
<evidence type="ECO:0000259" key="2">
    <source>
        <dbReference type="Pfam" id="PF16278"/>
    </source>
</evidence>
<dbReference type="Pfam" id="PF16278">
    <property type="entry name" value="zf-C2HE"/>
    <property type="match status" value="1"/>
</dbReference>
<feature type="domain" description="Aprataxin C2HE/C2H2/C2HC zinc finger" evidence="2">
    <location>
        <begin position="146"/>
        <end position="210"/>
    </location>
</feature>
<dbReference type="GO" id="GO:0005634">
    <property type="term" value="C:nucleus"/>
    <property type="evidence" value="ECO:0007669"/>
    <property type="project" value="TreeGrafter"/>
</dbReference>
<dbReference type="InterPro" id="IPR032566">
    <property type="entry name" value="Znf-C2HE"/>
</dbReference>
<proteinExistence type="predicted"/>
<keyword evidence="4" id="KW-1185">Reference proteome</keyword>
<protein>
    <submittedName>
        <fullName evidence="3">HIT-like protein</fullName>
    </submittedName>
</protein>
<evidence type="ECO:0000313" key="3">
    <source>
        <dbReference type="EMBL" id="TDL24804.1"/>
    </source>
</evidence>
<evidence type="ECO:0000313" key="4">
    <source>
        <dbReference type="Proteomes" id="UP000294933"/>
    </source>
</evidence>
<dbReference type="STRING" id="50990.A0A4Y7QB31"/>
<dbReference type="GO" id="GO:0003697">
    <property type="term" value="F:single-stranded DNA binding"/>
    <property type="evidence" value="ECO:0007669"/>
    <property type="project" value="TreeGrafter"/>
</dbReference>
<feature type="region of interest" description="Disordered" evidence="1">
    <location>
        <begin position="215"/>
        <end position="245"/>
    </location>
</feature>
<dbReference type="PANTHER" id="PTHR12486:SF4">
    <property type="entry name" value="APRATAXIN"/>
    <property type="match status" value="1"/>
</dbReference>
<dbReference type="InterPro" id="IPR036265">
    <property type="entry name" value="HIT-like_sf"/>
</dbReference>
<organism evidence="3 4">
    <name type="scientific">Rickenella mellea</name>
    <dbReference type="NCBI Taxonomy" id="50990"/>
    <lineage>
        <taxon>Eukaryota</taxon>
        <taxon>Fungi</taxon>
        <taxon>Dikarya</taxon>
        <taxon>Basidiomycota</taxon>
        <taxon>Agaricomycotina</taxon>
        <taxon>Agaricomycetes</taxon>
        <taxon>Hymenochaetales</taxon>
        <taxon>Rickenellaceae</taxon>
        <taxon>Rickenella</taxon>
    </lineage>
</organism>
<sequence>MAKNMAIFRTWAQKQPSSLSPDILLTHTDTSMTVFDAYPKSIFHVLVLPRILPPLTITNSSDLKTLLREDKKLAKDCIQNLADDAAKVKGMIEDEMVKRFGFKWPIWMGFHAVPSMVHLHLHILSADLCSPSMKNKKHYNSFHPKVGFFLHLDEVLSWFDAEPSYYKTMTKLDKTQYEPKLKEPLECFHCGKELKNIPLLKSHLQDEWDKVAARAKKAIPQTKRARDEETGEDEPARKKQESTAE</sequence>
<gene>
    <name evidence="3" type="ORF">BD410DRAFT_766304</name>
</gene>
<name>A0A4Y7QB31_9AGAM</name>
<feature type="compositionally biased region" description="Basic and acidic residues" evidence="1">
    <location>
        <begin position="224"/>
        <end position="245"/>
    </location>
</feature>
<dbReference type="OrthoDB" id="3512845at2759"/>
<dbReference type="GO" id="GO:0000012">
    <property type="term" value="P:single strand break repair"/>
    <property type="evidence" value="ECO:0007669"/>
    <property type="project" value="TreeGrafter"/>
</dbReference>
<dbReference type="GO" id="GO:0033699">
    <property type="term" value="F:DNA 5'-adenosine monophosphate hydrolase activity"/>
    <property type="evidence" value="ECO:0007669"/>
    <property type="project" value="TreeGrafter"/>
</dbReference>
<dbReference type="Proteomes" id="UP000294933">
    <property type="component" value="Unassembled WGS sequence"/>
</dbReference>
<reference evidence="3 4" key="1">
    <citation type="submission" date="2018-06" db="EMBL/GenBank/DDBJ databases">
        <title>A transcriptomic atlas of mushroom development highlights an independent origin of complex multicellularity.</title>
        <authorList>
            <consortium name="DOE Joint Genome Institute"/>
            <person name="Krizsan K."/>
            <person name="Almasi E."/>
            <person name="Merenyi Z."/>
            <person name="Sahu N."/>
            <person name="Viragh M."/>
            <person name="Koszo T."/>
            <person name="Mondo S."/>
            <person name="Kiss B."/>
            <person name="Balint B."/>
            <person name="Kues U."/>
            <person name="Barry K."/>
            <person name="Hegedus J.C."/>
            <person name="Henrissat B."/>
            <person name="Johnson J."/>
            <person name="Lipzen A."/>
            <person name="Ohm R."/>
            <person name="Nagy I."/>
            <person name="Pangilinan J."/>
            <person name="Yan J."/>
            <person name="Xiong Y."/>
            <person name="Grigoriev I.V."/>
            <person name="Hibbett D.S."/>
            <person name="Nagy L.G."/>
        </authorList>
    </citation>
    <scope>NUCLEOTIDE SEQUENCE [LARGE SCALE GENOMIC DNA]</scope>
    <source>
        <strain evidence="3 4">SZMC22713</strain>
    </source>
</reference>
<dbReference type="SUPFAM" id="SSF54197">
    <property type="entry name" value="HIT-like"/>
    <property type="match status" value="1"/>
</dbReference>
<accession>A0A4Y7QB31</accession>
<dbReference type="PANTHER" id="PTHR12486">
    <property type="entry name" value="APRATAXIN-RELATED"/>
    <property type="match status" value="1"/>
</dbReference>
<dbReference type="AlphaFoldDB" id="A0A4Y7QB31"/>
<dbReference type="Gene3D" id="3.30.428.10">
    <property type="entry name" value="HIT-like"/>
    <property type="match status" value="1"/>
</dbReference>
<evidence type="ECO:0000256" key="1">
    <source>
        <dbReference type="SAM" id="MobiDB-lite"/>
    </source>
</evidence>